<dbReference type="WBParaSite" id="SRDH1_65090.1">
    <property type="protein sequence ID" value="SRDH1_65090.1"/>
    <property type="gene ID" value="SRDH1_65090"/>
</dbReference>
<proteinExistence type="predicted"/>
<feature type="compositionally biased region" description="Basic and acidic residues" evidence="1">
    <location>
        <begin position="183"/>
        <end position="207"/>
    </location>
</feature>
<name>A0AA85FXS0_9TREM</name>
<feature type="region of interest" description="Disordered" evidence="1">
    <location>
        <begin position="96"/>
        <end position="135"/>
    </location>
</feature>
<reference evidence="3" key="2">
    <citation type="submission" date="2023-11" db="UniProtKB">
        <authorList>
            <consortium name="WormBaseParasite"/>
        </authorList>
    </citation>
    <scope>IDENTIFICATION</scope>
</reference>
<evidence type="ECO:0000256" key="1">
    <source>
        <dbReference type="SAM" id="MobiDB-lite"/>
    </source>
</evidence>
<organism evidence="2 3">
    <name type="scientific">Schistosoma rodhaini</name>
    <dbReference type="NCBI Taxonomy" id="6188"/>
    <lineage>
        <taxon>Eukaryota</taxon>
        <taxon>Metazoa</taxon>
        <taxon>Spiralia</taxon>
        <taxon>Lophotrochozoa</taxon>
        <taxon>Platyhelminthes</taxon>
        <taxon>Trematoda</taxon>
        <taxon>Digenea</taxon>
        <taxon>Strigeidida</taxon>
        <taxon>Schistosomatoidea</taxon>
        <taxon>Schistosomatidae</taxon>
        <taxon>Schistosoma</taxon>
    </lineage>
</organism>
<evidence type="ECO:0000313" key="2">
    <source>
        <dbReference type="Proteomes" id="UP000050792"/>
    </source>
</evidence>
<dbReference type="AlphaFoldDB" id="A0AA85FXS0"/>
<feature type="region of interest" description="Disordered" evidence="1">
    <location>
        <begin position="177"/>
        <end position="213"/>
    </location>
</feature>
<accession>A0AA85FXS0</accession>
<dbReference type="Proteomes" id="UP000050792">
    <property type="component" value="Unassembled WGS sequence"/>
</dbReference>
<sequence>MTISLEQLQIILEHQHQQMLSFQQKLFETFLDKFFTKQNVSGNKEFIYNADNGAEMAVSEERQVEGSIPFISDGKCKIGKLAGSEQDNILPNAHETVTVSDEQEKEGSADNPRSPESNETPLSPPISEDKLKSEQNYSLRDVGQEKWKNECPENNWNSTVNQIAPNVIRNHGETEAYNMGSRNDAHNSDEISYKDEKTKSVESDGDQKSNANLLDADSPSYLISSSENFNEFDGDILEKLNSDNLKSNIVHHHLFISSRFCVQYEKYVILIVFWRYEDPTLFRGGGNVGEFQLTDNFKKKSESNFRIFKKREVLDRLTINSIRASRDAHKETNQSAIS</sequence>
<protein>
    <submittedName>
        <fullName evidence="3">Uncharacterized protein</fullName>
    </submittedName>
</protein>
<evidence type="ECO:0000313" key="3">
    <source>
        <dbReference type="WBParaSite" id="SRDH1_65090.1"/>
    </source>
</evidence>
<keyword evidence="2" id="KW-1185">Reference proteome</keyword>
<reference evidence="2" key="1">
    <citation type="submission" date="2022-06" db="EMBL/GenBank/DDBJ databases">
        <authorList>
            <person name="Berger JAMES D."/>
            <person name="Berger JAMES D."/>
        </authorList>
    </citation>
    <scope>NUCLEOTIDE SEQUENCE [LARGE SCALE GENOMIC DNA]</scope>
</reference>